<dbReference type="GO" id="GO:0005886">
    <property type="term" value="C:plasma membrane"/>
    <property type="evidence" value="ECO:0007669"/>
    <property type="project" value="UniProtKB-SubCell"/>
</dbReference>
<dbReference type="EMBL" id="PETL01000071">
    <property type="protein sequence ID" value="PIV64588.1"/>
    <property type="molecule type" value="Genomic_DNA"/>
</dbReference>
<dbReference type="GO" id="GO:0140359">
    <property type="term" value="F:ABC-type transporter activity"/>
    <property type="evidence" value="ECO:0007669"/>
    <property type="project" value="InterPro"/>
</dbReference>
<protein>
    <recommendedName>
        <fullName evidence="4">ABC transporter permease</fullName>
    </recommendedName>
</protein>
<dbReference type="Pfam" id="PF12679">
    <property type="entry name" value="ABC2_membrane_2"/>
    <property type="match status" value="1"/>
</dbReference>
<comment type="caution">
    <text evidence="2">The sequence shown here is derived from an EMBL/GenBank/DDBJ whole genome shotgun (WGS) entry which is preliminary data.</text>
</comment>
<evidence type="ECO:0000313" key="3">
    <source>
        <dbReference type="Proteomes" id="UP000228886"/>
    </source>
</evidence>
<feature type="transmembrane region" description="Helical" evidence="1">
    <location>
        <begin position="53"/>
        <end position="75"/>
    </location>
</feature>
<accession>A0A2M7EA56</accession>
<dbReference type="PANTHER" id="PTHR43471:SF10">
    <property type="entry name" value="SLL1107 PROTEIN"/>
    <property type="match status" value="1"/>
</dbReference>
<proteinExistence type="predicted"/>
<organism evidence="2 3">
    <name type="scientific">bacterium (Candidatus Ratteibacteria) CG01_land_8_20_14_3_00_40_19</name>
    <dbReference type="NCBI Taxonomy" id="2014290"/>
    <lineage>
        <taxon>Bacteria</taxon>
        <taxon>Candidatus Ratteibacteria</taxon>
    </lineage>
</organism>
<feature type="transmembrane region" description="Helical" evidence="1">
    <location>
        <begin position="21"/>
        <end position="41"/>
    </location>
</feature>
<dbReference type="PANTHER" id="PTHR43471">
    <property type="entry name" value="ABC TRANSPORTER PERMEASE"/>
    <property type="match status" value="1"/>
</dbReference>
<gene>
    <name evidence="2" type="ORF">COS11_01380</name>
</gene>
<evidence type="ECO:0000256" key="1">
    <source>
        <dbReference type="SAM" id="Phobius"/>
    </source>
</evidence>
<reference evidence="3" key="1">
    <citation type="submission" date="2017-09" db="EMBL/GenBank/DDBJ databases">
        <title>Depth-based differentiation of microbial function through sediment-hosted aquifers and enrichment of novel symbionts in the deep terrestrial subsurface.</title>
        <authorList>
            <person name="Probst A.J."/>
            <person name="Ladd B."/>
            <person name="Jarett J.K."/>
            <person name="Geller-Mcgrath D.E."/>
            <person name="Sieber C.M.K."/>
            <person name="Emerson J.B."/>
            <person name="Anantharaman K."/>
            <person name="Thomas B.C."/>
            <person name="Malmstrom R."/>
            <person name="Stieglmeier M."/>
            <person name="Klingl A."/>
            <person name="Woyke T."/>
            <person name="Ryan C.M."/>
            <person name="Banfield J.F."/>
        </authorList>
    </citation>
    <scope>NUCLEOTIDE SEQUENCE [LARGE SCALE GENOMIC DNA]</scope>
</reference>
<feature type="transmembrane region" description="Helical" evidence="1">
    <location>
        <begin position="137"/>
        <end position="155"/>
    </location>
</feature>
<feature type="transmembrane region" description="Helical" evidence="1">
    <location>
        <begin position="162"/>
        <end position="181"/>
    </location>
</feature>
<keyword evidence="1" id="KW-0812">Transmembrane</keyword>
<name>A0A2M7EA56_9BACT</name>
<keyword evidence="1" id="KW-0472">Membrane</keyword>
<evidence type="ECO:0000313" key="2">
    <source>
        <dbReference type="EMBL" id="PIV64588.1"/>
    </source>
</evidence>
<feature type="transmembrane region" description="Helical" evidence="1">
    <location>
        <begin position="231"/>
        <end position="249"/>
    </location>
</feature>
<keyword evidence="1" id="KW-1133">Transmembrane helix</keyword>
<dbReference type="Proteomes" id="UP000228886">
    <property type="component" value="Unassembled WGS sequence"/>
</dbReference>
<evidence type="ECO:0008006" key="4">
    <source>
        <dbReference type="Google" id="ProtNLM"/>
    </source>
</evidence>
<feature type="transmembrane region" description="Helical" evidence="1">
    <location>
        <begin position="96"/>
        <end position="125"/>
    </location>
</feature>
<dbReference type="AlphaFoldDB" id="A0A2M7EA56"/>
<sequence length="254" mass="28930">MYKPLIIAKNSFKELLRKKGLQALLVFSLILIGSSRLFSFLTPGEELKMIKDVGLSTIEFFGTLICIFAAIEAISSEIERKTLHTLLVKPLRRRDFVIGKFLGLSLNTLLNFSLMAIFFLVLLLFKEHTVSVGIFKALILIFFELLLISAIALAVSTFTSPAFSMVFSLFLYFVGHLINYGQTLLENVKNVYLVSLANFFYRIIPNFENFNIRDKVAVDIFVKWNYVAKTTGYGLIYVAVALLIGIYFFQKREI</sequence>